<comment type="subcellular location">
    <subcellularLocation>
        <location evidence="8">Cytoplasm</location>
    </subcellularLocation>
</comment>
<evidence type="ECO:0000256" key="8">
    <source>
        <dbReference type="HAMAP-Rule" id="MF_01897"/>
    </source>
</evidence>
<evidence type="ECO:0000256" key="5">
    <source>
        <dbReference type="ARBA" id="ARBA00023029"/>
    </source>
</evidence>
<dbReference type="Gene3D" id="2.120.10.90">
    <property type="entry name" value="DNA gyrase/topoisomerase IV, subunit A, C-terminal"/>
    <property type="match status" value="1"/>
</dbReference>
<evidence type="ECO:0000256" key="1">
    <source>
        <dbReference type="ARBA" id="ARBA00000185"/>
    </source>
</evidence>
<dbReference type="SUPFAM" id="SSF56719">
    <property type="entry name" value="Type II DNA topoisomerase"/>
    <property type="match status" value="1"/>
</dbReference>
<dbReference type="Pfam" id="PF00521">
    <property type="entry name" value="DNA_topoisoIV"/>
    <property type="match status" value="1"/>
</dbReference>
<dbReference type="InterPro" id="IPR006691">
    <property type="entry name" value="GyrA/parC_rep"/>
</dbReference>
<dbReference type="RefSeq" id="WP_273699433.1">
    <property type="nucleotide sequence ID" value="NZ_CP059572.1"/>
</dbReference>
<protein>
    <recommendedName>
        <fullName evidence="8">DNA gyrase subunit A</fullName>
        <ecNumber evidence="8">5.6.2.2</ecNumber>
    </recommendedName>
</protein>
<dbReference type="SUPFAM" id="SSF101904">
    <property type="entry name" value="GyrA/ParC C-terminal domain-like"/>
    <property type="match status" value="1"/>
</dbReference>
<evidence type="ECO:0000259" key="10">
    <source>
        <dbReference type="PROSITE" id="PS52040"/>
    </source>
</evidence>
<dbReference type="CDD" id="cd00187">
    <property type="entry name" value="TOP4c"/>
    <property type="match status" value="1"/>
</dbReference>
<evidence type="ECO:0000256" key="4">
    <source>
        <dbReference type="ARBA" id="ARBA00022840"/>
    </source>
</evidence>
<dbReference type="InterPro" id="IPR013758">
    <property type="entry name" value="Topo_IIA_A/C_ab"/>
</dbReference>
<dbReference type="EMBL" id="CP059572">
    <property type="protein sequence ID" value="QXJ23006.1"/>
    <property type="molecule type" value="Genomic_DNA"/>
</dbReference>
<name>A0ABX8QXE5_9ACTN</name>
<dbReference type="Gene3D" id="3.90.199.10">
    <property type="entry name" value="Topoisomerase II, domain 5"/>
    <property type="match status" value="1"/>
</dbReference>
<dbReference type="PANTHER" id="PTHR43493:SF5">
    <property type="entry name" value="DNA GYRASE SUBUNIT A, CHLOROPLASTIC_MITOCHONDRIAL"/>
    <property type="match status" value="1"/>
</dbReference>
<feature type="short sequence motif" description="GyrA-box" evidence="8">
    <location>
        <begin position="536"/>
        <end position="542"/>
    </location>
</feature>
<dbReference type="SMART" id="SM00434">
    <property type="entry name" value="TOP4c"/>
    <property type="match status" value="1"/>
</dbReference>
<sequence>MTDVTTEGGQPGERIEPVDIQVEMQKSYLDYAMSVIVARALPEVRDGLKPVHRRVLYAMYDGGYRPDRGYFKCARVVGDVMGNYHPHGDSAIYDALVRLAQPWSMRYPLVDGNGNFGSRGNDPAAAMRYTECRMAPLAMELLRDIDKETVDFSPNYDGRSQEPDVLPSRYPNLLVNGSAGIAVGMATNIPPHNLREVAEGVQWYLANYGASDDELLEALIERVKGPDFPTAGLIVGRKGIEEAYRTGRGSITMRAVVEVEEIQGRTCLVVTELPYQVNPDNLALKIAELVKDGKLDGVADVRDETSGRTGQRLVIVLKRDAVAKVVLNNLYKHTQLQETFGANMLALVDGVPRTLRIDQFVRHWVAHQIDVIVRRTRFLLRKAEERAHILRALLKALDRIDEVIALIRRSPSAQQAQQGLMSLLEIDEIQAQAILDMQLRKLAALERQQIMDEYDKLMAEIADYNDILASPERQRRIVGEELAPIVEKYGDDRRTEIIPFDGDVSYEDLIAEEDVVVTITRGGYAKRTKTDLYRAQRRGGKGIRGAQLKQDDIVDQFFVTTTHHWILFFTNKGRVYRAKAYELPDAARDSRGQHVANLLAFQPDEHIAQVMDLRDYEVAPYLVLATKRGRVKKTALRDFDSPRTGGIIAINLVGDDEVIAARLVSSEDDLLMVSTGAQAIRFRADDDSLRPMGRATSGVIGMRFEEDQEVLNMLVVQDSSQNVLIATEGGYAKRTAADQYPRQGRGGKGVLTAKIVQTRGRLVGALMVGPDDEVFAMTSNGGVIRTTAAEIKQSGRQTMGVRLMNLADGDSVVAIARNVESMVDAEDAEADGEAGDVE</sequence>
<dbReference type="GO" id="GO:0003918">
    <property type="term" value="F:DNA topoisomerase type II (double strand cut, ATP-hydrolyzing) activity"/>
    <property type="evidence" value="ECO:0007669"/>
    <property type="project" value="UniProtKB-EC"/>
</dbReference>
<dbReference type="PANTHER" id="PTHR43493">
    <property type="entry name" value="DNA GYRASE/TOPOISOMERASE SUBUNIT A"/>
    <property type="match status" value="1"/>
</dbReference>
<evidence type="ECO:0000256" key="7">
    <source>
        <dbReference type="ARBA" id="ARBA00023235"/>
    </source>
</evidence>
<dbReference type="InterPro" id="IPR013757">
    <property type="entry name" value="Topo_IIA_A_a_sf"/>
</dbReference>
<dbReference type="InterPro" id="IPR002205">
    <property type="entry name" value="Topo_IIA_dom_A"/>
</dbReference>
<dbReference type="NCBIfam" id="NF004044">
    <property type="entry name" value="PRK05561.1"/>
    <property type="match status" value="1"/>
</dbReference>
<keyword evidence="4 8" id="KW-0067">ATP-binding</keyword>
<comment type="subunit">
    <text evidence="8">Heterotetramer, composed of two GyrA and two GyrB chains. In the heterotetramer, GyrA contains the active site tyrosine that forms a transient covalent intermediate with DNA, while GyrB binds cofactors and catalyzes ATP hydrolysis.</text>
</comment>
<dbReference type="EC" id="5.6.2.2" evidence="8"/>
<feature type="active site" description="O-(5'-phospho-DNA)-tyrosine intermediate" evidence="8 9">
    <location>
        <position position="129"/>
    </location>
</feature>
<keyword evidence="12" id="KW-1185">Reference proteome</keyword>
<evidence type="ECO:0000256" key="3">
    <source>
        <dbReference type="ARBA" id="ARBA00022741"/>
    </source>
</evidence>
<dbReference type="NCBIfam" id="TIGR01063">
    <property type="entry name" value="gyrA"/>
    <property type="match status" value="1"/>
</dbReference>
<comment type="similarity">
    <text evidence="2 8">Belongs to the type II topoisomerase GyrA/ParC subunit family.</text>
</comment>
<gene>
    <name evidence="8 11" type="primary">gyrA</name>
    <name evidence="11" type="ORF">AGRA3207_004100</name>
</gene>
<accession>A0ABX8QXE5</accession>
<dbReference type="InterPro" id="IPR035516">
    <property type="entry name" value="Gyrase/topoIV_suA_C"/>
</dbReference>
<dbReference type="Gene3D" id="3.30.1360.40">
    <property type="match status" value="1"/>
</dbReference>
<keyword evidence="8" id="KW-0963">Cytoplasm</keyword>
<dbReference type="InterPro" id="IPR013760">
    <property type="entry name" value="Topo_IIA-like_dom_sf"/>
</dbReference>
<dbReference type="PROSITE" id="PS52040">
    <property type="entry name" value="TOPO_IIA"/>
    <property type="match status" value="1"/>
</dbReference>
<feature type="domain" description="Topo IIA-type catalytic" evidence="10">
    <location>
        <begin position="41"/>
        <end position="509"/>
    </location>
</feature>
<comment type="miscellaneous">
    <text evidence="8">Few gyrases are as efficient as E.coli at forming negative supercoils. Not all organisms have 2 type II topoisomerases; in organisms with a single type II topoisomerase this enzyme also has to decatenate newly replicated chromosomes.</text>
</comment>
<dbReference type="Pfam" id="PF03989">
    <property type="entry name" value="DNA_gyraseA_C"/>
    <property type="match status" value="6"/>
</dbReference>
<keyword evidence="6 8" id="KW-0238">DNA-binding</keyword>
<keyword evidence="5 8" id="KW-0799">Topoisomerase</keyword>
<comment type="function">
    <text evidence="8">A type II topoisomerase that negatively supercoils closed circular double-stranded (ds) DNA in an ATP-dependent manner to modulate DNA topology and maintain chromosomes in an underwound state. Negative supercoiling favors strand separation, and DNA replication, transcription, recombination and repair, all of which involve strand separation. Also able to catalyze the interconversion of other topological isomers of dsDNA rings, including catenanes and knotted rings. Type II topoisomerases break and join 2 DNA strands simultaneously in an ATP-dependent manner.</text>
</comment>
<evidence type="ECO:0000313" key="11">
    <source>
        <dbReference type="EMBL" id="QXJ23006.1"/>
    </source>
</evidence>
<evidence type="ECO:0000256" key="2">
    <source>
        <dbReference type="ARBA" id="ARBA00008263"/>
    </source>
</evidence>
<reference evidence="11" key="1">
    <citation type="submission" date="2020-07" db="EMBL/GenBank/DDBJ databases">
        <authorList>
            <person name="Tarantini F.S."/>
            <person name="Hong K.W."/>
            <person name="Chan K.G."/>
        </authorList>
    </citation>
    <scope>NUCLEOTIDE SEQUENCE</scope>
    <source>
        <strain evidence="11">32-07</strain>
    </source>
</reference>
<dbReference type="InterPro" id="IPR050220">
    <property type="entry name" value="Type_II_DNA_Topoisomerases"/>
</dbReference>
<dbReference type="Gene3D" id="1.10.268.10">
    <property type="entry name" value="Topoisomerase, domain 3"/>
    <property type="match status" value="1"/>
</dbReference>
<dbReference type="Proteomes" id="UP001049518">
    <property type="component" value="Chromosome"/>
</dbReference>
<organism evidence="11 12">
    <name type="scientific">Actinomadura graeca</name>
    <dbReference type="NCBI Taxonomy" id="2750812"/>
    <lineage>
        <taxon>Bacteria</taxon>
        <taxon>Bacillati</taxon>
        <taxon>Actinomycetota</taxon>
        <taxon>Actinomycetes</taxon>
        <taxon>Streptosporangiales</taxon>
        <taxon>Thermomonosporaceae</taxon>
        <taxon>Actinomadura</taxon>
    </lineage>
</organism>
<keyword evidence="3 8" id="KW-0547">Nucleotide-binding</keyword>
<proteinExistence type="inferred from homology"/>
<evidence type="ECO:0000313" key="12">
    <source>
        <dbReference type="Proteomes" id="UP001049518"/>
    </source>
</evidence>
<dbReference type="NCBIfam" id="NF004043">
    <property type="entry name" value="PRK05560.1"/>
    <property type="match status" value="1"/>
</dbReference>
<evidence type="ECO:0000256" key="6">
    <source>
        <dbReference type="ARBA" id="ARBA00023125"/>
    </source>
</evidence>
<dbReference type="InterPro" id="IPR005743">
    <property type="entry name" value="GyrA"/>
</dbReference>
<evidence type="ECO:0000256" key="9">
    <source>
        <dbReference type="PROSITE-ProRule" id="PRU01384"/>
    </source>
</evidence>
<keyword evidence="7 8" id="KW-0413">Isomerase</keyword>
<comment type="catalytic activity">
    <reaction evidence="1 8 9">
        <text>ATP-dependent breakage, passage and rejoining of double-stranded DNA.</text>
        <dbReference type="EC" id="5.6.2.2"/>
    </reaction>
</comment>
<dbReference type="HAMAP" id="MF_01897">
    <property type="entry name" value="GyrA"/>
    <property type="match status" value="1"/>
</dbReference>